<keyword evidence="5" id="KW-0963">Cytoplasm</keyword>
<dbReference type="Proteomes" id="UP000618591">
    <property type="component" value="Unassembled WGS sequence"/>
</dbReference>
<keyword evidence="3 5" id="KW-0067">ATP-binding</keyword>
<comment type="similarity">
    <text evidence="1 5">Belongs to the CoaE family.</text>
</comment>
<dbReference type="InterPro" id="IPR027417">
    <property type="entry name" value="P-loop_NTPase"/>
</dbReference>
<keyword evidence="5 7" id="KW-0418">Kinase</keyword>
<gene>
    <name evidence="5 7" type="primary">coaE</name>
    <name evidence="7" type="ORF">GCM10011395_13750</name>
</gene>
<comment type="subcellular location">
    <subcellularLocation>
        <location evidence="5">Cytoplasm</location>
    </subcellularLocation>
</comment>
<accession>A0ABQ1GJC3</accession>
<evidence type="ECO:0000256" key="4">
    <source>
        <dbReference type="ARBA" id="ARBA00022993"/>
    </source>
</evidence>
<dbReference type="Gene3D" id="3.40.50.300">
    <property type="entry name" value="P-loop containing nucleotide triphosphate hydrolases"/>
    <property type="match status" value="1"/>
</dbReference>
<dbReference type="EC" id="2.7.1.24" evidence="5 6"/>
<dbReference type="PANTHER" id="PTHR10695:SF46">
    <property type="entry name" value="BIFUNCTIONAL COENZYME A SYNTHASE-RELATED"/>
    <property type="match status" value="1"/>
</dbReference>
<keyword evidence="5" id="KW-0808">Transferase</keyword>
<evidence type="ECO:0000256" key="6">
    <source>
        <dbReference type="NCBIfam" id="TIGR00152"/>
    </source>
</evidence>
<dbReference type="PROSITE" id="PS51219">
    <property type="entry name" value="DPCK"/>
    <property type="match status" value="1"/>
</dbReference>
<evidence type="ECO:0000256" key="2">
    <source>
        <dbReference type="ARBA" id="ARBA00022741"/>
    </source>
</evidence>
<dbReference type="Pfam" id="PF01121">
    <property type="entry name" value="CoaE"/>
    <property type="match status" value="1"/>
</dbReference>
<evidence type="ECO:0000256" key="5">
    <source>
        <dbReference type="HAMAP-Rule" id="MF_00376"/>
    </source>
</evidence>
<dbReference type="PANTHER" id="PTHR10695">
    <property type="entry name" value="DEPHOSPHO-COA KINASE-RELATED"/>
    <property type="match status" value="1"/>
</dbReference>
<sequence length="209" mass="21761">MTSPNPIRPGPITIGLTGSIGMGKSTVAAMFAEAGVPVFDADAAVHRLQGKNGRLVPAIEAAFPGSTGPEGVDRARLGPMVLGDSAALKRLEAIVHPAVGEERAMFLAAHADAPLVVFDVPLLFETGGESRVDSVVVVSADPDAQRMRVLARPGMTPEKLDAILARQWPDHEKVARANFVVPTGGSLDATRRAVHAIIACLAARQPPSS</sequence>
<dbReference type="InterPro" id="IPR001977">
    <property type="entry name" value="Depp_CoAkinase"/>
</dbReference>
<keyword evidence="2 5" id="KW-0547">Nucleotide-binding</keyword>
<keyword evidence="4 5" id="KW-0173">Coenzyme A biosynthesis</keyword>
<comment type="caution">
    <text evidence="7">The sequence shown here is derived from an EMBL/GenBank/DDBJ whole genome shotgun (WGS) entry which is preliminary data.</text>
</comment>
<comment type="pathway">
    <text evidence="5">Cofactor biosynthesis; coenzyme A biosynthesis; CoA from (R)-pantothenate: step 5/5.</text>
</comment>
<comment type="function">
    <text evidence="5">Catalyzes the phosphorylation of the 3'-hydroxyl group of dephosphocoenzyme A to form coenzyme A.</text>
</comment>
<dbReference type="NCBIfam" id="TIGR00152">
    <property type="entry name" value="dephospho-CoA kinase"/>
    <property type="match status" value="1"/>
</dbReference>
<reference evidence="8" key="1">
    <citation type="journal article" date="2019" name="Int. J. Syst. Evol. Microbiol.">
        <title>The Global Catalogue of Microorganisms (GCM) 10K type strain sequencing project: providing services to taxonomists for standard genome sequencing and annotation.</title>
        <authorList>
            <consortium name="The Broad Institute Genomics Platform"/>
            <consortium name="The Broad Institute Genome Sequencing Center for Infectious Disease"/>
            <person name="Wu L."/>
            <person name="Ma J."/>
        </authorList>
    </citation>
    <scope>NUCLEOTIDE SEQUENCE [LARGE SCALE GENOMIC DNA]</scope>
    <source>
        <strain evidence="8">CGMCC 1.10106</strain>
    </source>
</reference>
<dbReference type="GO" id="GO:0016301">
    <property type="term" value="F:kinase activity"/>
    <property type="evidence" value="ECO:0007669"/>
    <property type="project" value="UniProtKB-KW"/>
</dbReference>
<keyword evidence="8" id="KW-1185">Reference proteome</keyword>
<feature type="binding site" evidence="5">
    <location>
        <begin position="21"/>
        <end position="26"/>
    </location>
    <ligand>
        <name>ATP</name>
        <dbReference type="ChEBI" id="CHEBI:30616"/>
    </ligand>
</feature>
<organism evidence="7 8">
    <name type="scientific">Sphingomonas psychrolutea</name>
    <dbReference type="NCBI Taxonomy" id="1259676"/>
    <lineage>
        <taxon>Bacteria</taxon>
        <taxon>Pseudomonadati</taxon>
        <taxon>Pseudomonadota</taxon>
        <taxon>Alphaproteobacteria</taxon>
        <taxon>Sphingomonadales</taxon>
        <taxon>Sphingomonadaceae</taxon>
        <taxon>Sphingomonas</taxon>
    </lineage>
</organism>
<dbReference type="EMBL" id="BMDW01000006">
    <property type="protein sequence ID" value="GGA44748.1"/>
    <property type="molecule type" value="Genomic_DNA"/>
</dbReference>
<evidence type="ECO:0000256" key="1">
    <source>
        <dbReference type="ARBA" id="ARBA00009018"/>
    </source>
</evidence>
<evidence type="ECO:0000313" key="7">
    <source>
        <dbReference type="EMBL" id="GGA44748.1"/>
    </source>
</evidence>
<name>A0ABQ1GJC3_9SPHN</name>
<proteinExistence type="inferred from homology"/>
<protein>
    <recommendedName>
        <fullName evidence="5 6">Dephospho-CoA kinase</fullName>
        <ecNumber evidence="5 6">2.7.1.24</ecNumber>
    </recommendedName>
    <alternativeName>
        <fullName evidence="5">Dephosphocoenzyme A kinase</fullName>
    </alternativeName>
</protein>
<evidence type="ECO:0000313" key="8">
    <source>
        <dbReference type="Proteomes" id="UP000618591"/>
    </source>
</evidence>
<dbReference type="RefSeq" id="WP_188446113.1">
    <property type="nucleotide sequence ID" value="NZ_BMDW01000006.1"/>
</dbReference>
<evidence type="ECO:0000256" key="3">
    <source>
        <dbReference type="ARBA" id="ARBA00022840"/>
    </source>
</evidence>
<dbReference type="SUPFAM" id="SSF52540">
    <property type="entry name" value="P-loop containing nucleoside triphosphate hydrolases"/>
    <property type="match status" value="1"/>
</dbReference>
<comment type="catalytic activity">
    <reaction evidence="5">
        <text>3'-dephospho-CoA + ATP = ADP + CoA + H(+)</text>
        <dbReference type="Rhea" id="RHEA:18245"/>
        <dbReference type="ChEBI" id="CHEBI:15378"/>
        <dbReference type="ChEBI" id="CHEBI:30616"/>
        <dbReference type="ChEBI" id="CHEBI:57287"/>
        <dbReference type="ChEBI" id="CHEBI:57328"/>
        <dbReference type="ChEBI" id="CHEBI:456216"/>
        <dbReference type="EC" id="2.7.1.24"/>
    </reaction>
</comment>
<dbReference type="HAMAP" id="MF_00376">
    <property type="entry name" value="Dephospho_CoA_kinase"/>
    <property type="match status" value="1"/>
</dbReference>
<dbReference type="CDD" id="cd02022">
    <property type="entry name" value="DPCK"/>
    <property type="match status" value="1"/>
</dbReference>